<dbReference type="NCBIfam" id="TIGR02246">
    <property type="entry name" value="SgcJ/EcaC family oxidoreductase"/>
    <property type="match status" value="1"/>
</dbReference>
<dbReference type="Gene3D" id="3.10.450.50">
    <property type="match status" value="1"/>
</dbReference>
<comment type="caution">
    <text evidence="2">The sequence shown here is derived from an EMBL/GenBank/DDBJ whole genome shotgun (WGS) entry which is preliminary data.</text>
</comment>
<keyword evidence="3" id="KW-1185">Reference proteome</keyword>
<dbReference type="SUPFAM" id="SSF54427">
    <property type="entry name" value="NTF2-like"/>
    <property type="match status" value="1"/>
</dbReference>
<accession>A0ABP9SUN2</accession>
<reference evidence="3" key="1">
    <citation type="journal article" date="2019" name="Int. J. Syst. Evol. Microbiol.">
        <title>The Global Catalogue of Microorganisms (GCM) 10K type strain sequencing project: providing services to taxonomists for standard genome sequencing and annotation.</title>
        <authorList>
            <consortium name="The Broad Institute Genomics Platform"/>
            <consortium name="The Broad Institute Genome Sequencing Center for Infectious Disease"/>
            <person name="Wu L."/>
            <person name="Ma J."/>
        </authorList>
    </citation>
    <scope>NUCLEOTIDE SEQUENCE [LARGE SCALE GENOMIC DNA]</scope>
    <source>
        <strain evidence="3">JCM 18514</strain>
    </source>
</reference>
<dbReference type="RefSeq" id="WP_345453409.1">
    <property type="nucleotide sequence ID" value="NZ_BAABKK010000038.1"/>
</dbReference>
<evidence type="ECO:0000313" key="3">
    <source>
        <dbReference type="Proteomes" id="UP001500200"/>
    </source>
</evidence>
<gene>
    <name evidence="2" type="ORF">GCM10023346_47150</name>
</gene>
<name>A0ABP9SUN2_9MICC</name>
<feature type="domain" description="SnoaL-like" evidence="1">
    <location>
        <begin position="9"/>
        <end position="118"/>
    </location>
</feature>
<dbReference type="InterPro" id="IPR037401">
    <property type="entry name" value="SnoaL-like"/>
</dbReference>
<evidence type="ECO:0000313" key="2">
    <source>
        <dbReference type="EMBL" id="GAA5201826.1"/>
    </source>
</evidence>
<proteinExistence type="predicted"/>
<dbReference type="EMBL" id="BAABKK010000038">
    <property type="protein sequence ID" value="GAA5201826.1"/>
    <property type="molecule type" value="Genomic_DNA"/>
</dbReference>
<dbReference type="Pfam" id="PF13474">
    <property type="entry name" value="SnoaL_3"/>
    <property type="match status" value="1"/>
</dbReference>
<dbReference type="Proteomes" id="UP001500200">
    <property type="component" value="Unassembled WGS sequence"/>
</dbReference>
<evidence type="ECO:0000259" key="1">
    <source>
        <dbReference type="Pfam" id="PF13474"/>
    </source>
</evidence>
<sequence length="142" mass="15830">MPPTRVLAETLTAWKLAFNSHRPEDMVELFSLDALFQGLTPALLTGREDIFGYYDALSPGITTSFHIIQTRQLTQNVVCGFATVSFTYPDRHKVPVQLSLVLRRAENRWLIAQYHVSSISRGKPSGEATMSAVMNPFGADDD</sequence>
<dbReference type="InterPro" id="IPR032710">
    <property type="entry name" value="NTF2-like_dom_sf"/>
</dbReference>
<protein>
    <submittedName>
        <fullName evidence="2">SgcJ/EcaC family oxidoreductase</fullName>
    </submittedName>
</protein>
<dbReference type="InterPro" id="IPR011944">
    <property type="entry name" value="Steroid_delta5-4_isomerase"/>
</dbReference>
<organism evidence="2 3">
    <name type="scientific">Arthrobacter gyeryongensis</name>
    <dbReference type="NCBI Taxonomy" id="1650592"/>
    <lineage>
        <taxon>Bacteria</taxon>
        <taxon>Bacillati</taxon>
        <taxon>Actinomycetota</taxon>
        <taxon>Actinomycetes</taxon>
        <taxon>Micrococcales</taxon>
        <taxon>Micrococcaceae</taxon>
        <taxon>Arthrobacter</taxon>
    </lineage>
</organism>